<feature type="transmembrane region" description="Helical" evidence="7">
    <location>
        <begin position="94"/>
        <end position="118"/>
    </location>
</feature>
<keyword evidence="3 7" id="KW-0812">Transmembrane</keyword>
<dbReference type="InterPro" id="IPR008952">
    <property type="entry name" value="Tetraspanin_EC2_sf"/>
</dbReference>
<sequence length="275" mass="30123">MSVEGCGRCGKVFLILINILFFLLGITLMVAGIVLKLNQSNDVLPALSILQENATTLEQIMSNISLLAIAIGVLVACVSGFGLFGALCEVRCILITYAVFVIILLAMEIAAVALGFMMRNKINETVKEEMLTLLEENYVDDSLNSSNPISNKWNLLFLNFNCCAVNPVTGVNNDFDETPWCTTEGECHDVNAQIPKTCCVGVNASNFEEKAQSSCFIYLTSGFKTTGCFDRIKELIQAYSVVVIGISLAIMIIEIVAIVFAIILFRQIHLQNKII</sequence>
<dbReference type="GO" id="GO:0005886">
    <property type="term" value="C:plasma membrane"/>
    <property type="evidence" value="ECO:0007669"/>
    <property type="project" value="TreeGrafter"/>
</dbReference>
<evidence type="ECO:0000313" key="9">
    <source>
        <dbReference type="Proteomes" id="UP000005408"/>
    </source>
</evidence>
<evidence type="ECO:0000256" key="5">
    <source>
        <dbReference type="ARBA" id="ARBA00023136"/>
    </source>
</evidence>
<dbReference type="GeneID" id="105324357"/>
<evidence type="ECO:0000256" key="6">
    <source>
        <dbReference type="PIRSR" id="PIRSR002419-1"/>
    </source>
</evidence>
<name>A0A8W8L6H2_MAGGI</name>
<feature type="transmembrane region" description="Helical" evidence="7">
    <location>
        <begin position="12"/>
        <end position="35"/>
    </location>
</feature>
<feature type="transmembrane region" description="Helical" evidence="7">
    <location>
        <begin position="64"/>
        <end position="87"/>
    </location>
</feature>
<feature type="disulfide bond" evidence="6">
    <location>
        <begin position="163"/>
        <end position="181"/>
    </location>
</feature>
<keyword evidence="9" id="KW-1185">Reference proteome</keyword>
<dbReference type="Proteomes" id="UP000005408">
    <property type="component" value="Unassembled WGS sequence"/>
</dbReference>
<evidence type="ECO:0000256" key="3">
    <source>
        <dbReference type="ARBA" id="ARBA00022692"/>
    </source>
</evidence>
<accession>A0A8W8L6H2</accession>
<proteinExistence type="inferred from homology"/>
<feature type="transmembrane region" description="Helical" evidence="7">
    <location>
        <begin position="238"/>
        <end position="265"/>
    </location>
</feature>
<comment type="similarity">
    <text evidence="2 7">Belongs to the tetraspanin (TM4SF) family.</text>
</comment>
<dbReference type="SUPFAM" id="SSF48652">
    <property type="entry name" value="Tetraspanin"/>
    <property type="match status" value="1"/>
</dbReference>
<protein>
    <recommendedName>
        <fullName evidence="7">Tetraspanin</fullName>
    </recommendedName>
</protein>
<evidence type="ECO:0000256" key="4">
    <source>
        <dbReference type="ARBA" id="ARBA00022989"/>
    </source>
</evidence>
<evidence type="ECO:0000256" key="1">
    <source>
        <dbReference type="ARBA" id="ARBA00004141"/>
    </source>
</evidence>
<dbReference type="KEGG" id="crg:105324357"/>
<dbReference type="PIRSF" id="PIRSF002419">
    <property type="entry name" value="Tetraspanin"/>
    <property type="match status" value="1"/>
</dbReference>
<dbReference type="AlphaFoldDB" id="A0A8W8L6H2"/>
<comment type="subcellular location">
    <subcellularLocation>
        <location evidence="1 7">Membrane</location>
        <topology evidence="1 7">Multi-pass membrane protein</topology>
    </subcellularLocation>
</comment>
<dbReference type="PANTHER" id="PTHR19282:SF534">
    <property type="entry name" value="TETRASPANIN FAMILY-RELATED"/>
    <property type="match status" value="1"/>
</dbReference>
<dbReference type="OMA" id="MSCAVKF"/>
<dbReference type="PANTHER" id="PTHR19282">
    <property type="entry name" value="TETRASPANIN"/>
    <property type="match status" value="1"/>
</dbReference>
<dbReference type="EnsemblMetazoa" id="G26133.2">
    <property type="protein sequence ID" value="G26133.2:cds"/>
    <property type="gene ID" value="G26133"/>
</dbReference>
<keyword evidence="5 7" id="KW-0472">Membrane</keyword>
<dbReference type="PRINTS" id="PR00259">
    <property type="entry name" value="TMFOUR"/>
</dbReference>
<dbReference type="InterPro" id="IPR000301">
    <property type="entry name" value="Tetraspanin_animals"/>
</dbReference>
<dbReference type="RefSeq" id="XP_034302180.1">
    <property type="nucleotide sequence ID" value="XM_034446289.2"/>
</dbReference>
<keyword evidence="6" id="KW-1015">Disulfide bond</keyword>
<evidence type="ECO:0000256" key="2">
    <source>
        <dbReference type="ARBA" id="ARBA00006840"/>
    </source>
</evidence>
<dbReference type="Pfam" id="PF00335">
    <property type="entry name" value="Tetraspanin"/>
    <property type="match status" value="1"/>
</dbReference>
<evidence type="ECO:0000313" key="8">
    <source>
        <dbReference type="EnsemblMetazoa" id="G26133.1:cds"/>
    </source>
</evidence>
<dbReference type="EnsemblMetazoa" id="G26133.4">
    <property type="protein sequence ID" value="G26133.4:cds"/>
    <property type="gene ID" value="G26133"/>
</dbReference>
<dbReference type="OrthoDB" id="6279736at2759"/>
<keyword evidence="4 7" id="KW-1133">Transmembrane helix</keyword>
<dbReference type="EnsemblMetazoa" id="G26133.1">
    <property type="protein sequence ID" value="G26133.1:cds"/>
    <property type="gene ID" value="G26133"/>
</dbReference>
<organism evidence="8 9">
    <name type="scientific">Magallana gigas</name>
    <name type="common">Pacific oyster</name>
    <name type="synonym">Crassostrea gigas</name>
    <dbReference type="NCBI Taxonomy" id="29159"/>
    <lineage>
        <taxon>Eukaryota</taxon>
        <taxon>Metazoa</taxon>
        <taxon>Spiralia</taxon>
        <taxon>Lophotrochozoa</taxon>
        <taxon>Mollusca</taxon>
        <taxon>Bivalvia</taxon>
        <taxon>Autobranchia</taxon>
        <taxon>Pteriomorphia</taxon>
        <taxon>Ostreida</taxon>
        <taxon>Ostreoidea</taxon>
        <taxon>Ostreidae</taxon>
        <taxon>Magallana</taxon>
    </lineage>
</organism>
<dbReference type="InterPro" id="IPR018499">
    <property type="entry name" value="Tetraspanin/Peripherin"/>
</dbReference>
<evidence type="ECO:0000256" key="7">
    <source>
        <dbReference type="RuleBase" id="RU361218"/>
    </source>
</evidence>
<reference evidence="8" key="1">
    <citation type="submission" date="2022-08" db="UniProtKB">
        <authorList>
            <consortium name="EnsemblMetazoa"/>
        </authorList>
    </citation>
    <scope>IDENTIFICATION</scope>
    <source>
        <strain evidence="8">05x7-T-G4-1.051#20</strain>
    </source>
</reference>